<evidence type="ECO:0000313" key="6">
    <source>
        <dbReference type="Proteomes" id="UP000469430"/>
    </source>
</evidence>
<evidence type="ECO:0000259" key="3">
    <source>
        <dbReference type="PROSITE" id="PS50113"/>
    </source>
</evidence>
<reference evidence="5 6" key="1">
    <citation type="submission" date="2019-12" db="EMBL/GenBank/DDBJ databases">
        <title>Genomic-based taxomic classification of the family Erythrobacteraceae.</title>
        <authorList>
            <person name="Xu L."/>
        </authorList>
    </citation>
    <scope>NUCLEOTIDE SEQUENCE [LARGE SCALE GENOMIC DNA]</scope>
    <source>
        <strain evidence="5 6">S36</strain>
    </source>
</reference>
<dbReference type="CDD" id="cd01949">
    <property type="entry name" value="GGDEF"/>
    <property type="match status" value="1"/>
</dbReference>
<dbReference type="FunFam" id="3.30.70.270:FF:000001">
    <property type="entry name" value="Diguanylate cyclase domain protein"/>
    <property type="match status" value="1"/>
</dbReference>
<dbReference type="PANTHER" id="PTHR45138">
    <property type="entry name" value="REGULATORY COMPONENTS OF SENSORY TRANSDUCTION SYSTEM"/>
    <property type="match status" value="1"/>
</dbReference>
<dbReference type="GO" id="GO:0052621">
    <property type="term" value="F:diguanylate cyclase activity"/>
    <property type="evidence" value="ECO:0007669"/>
    <property type="project" value="UniProtKB-EC"/>
</dbReference>
<dbReference type="InterPro" id="IPR000700">
    <property type="entry name" value="PAS-assoc_C"/>
</dbReference>
<dbReference type="GO" id="GO:0043709">
    <property type="term" value="P:cell adhesion involved in single-species biofilm formation"/>
    <property type="evidence" value="ECO:0007669"/>
    <property type="project" value="TreeGrafter"/>
</dbReference>
<dbReference type="SMART" id="SM00086">
    <property type="entry name" value="PAC"/>
    <property type="match status" value="1"/>
</dbReference>
<comment type="catalytic activity">
    <reaction evidence="2">
        <text>2 GTP = 3',3'-c-di-GMP + 2 diphosphate</text>
        <dbReference type="Rhea" id="RHEA:24898"/>
        <dbReference type="ChEBI" id="CHEBI:33019"/>
        <dbReference type="ChEBI" id="CHEBI:37565"/>
        <dbReference type="ChEBI" id="CHEBI:58805"/>
        <dbReference type="EC" id="2.7.7.65"/>
    </reaction>
</comment>
<dbReference type="SUPFAM" id="SSF55073">
    <property type="entry name" value="Nucleotide cyclase"/>
    <property type="match status" value="1"/>
</dbReference>
<dbReference type="InterPro" id="IPR050469">
    <property type="entry name" value="Diguanylate_Cyclase"/>
</dbReference>
<dbReference type="GO" id="GO:0005886">
    <property type="term" value="C:plasma membrane"/>
    <property type="evidence" value="ECO:0007669"/>
    <property type="project" value="TreeGrafter"/>
</dbReference>
<dbReference type="InterPro" id="IPR000160">
    <property type="entry name" value="GGDEF_dom"/>
</dbReference>
<dbReference type="Gene3D" id="2.10.70.100">
    <property type="match status" value="1"/>
</dbReference>
<dbReference type="CDD" id="cd00130">
    <property type="entry name" value="PAS"/>
    <property type="match status" value="1"/>
</dbReference>
<keyword evidence="6" id="KW-1185">Reference proteome</keyword>
<accession>A0A6I4TRZ9</accession>
<dbReference type="AlphaFoldDB" id="A0A6I4TRZ9"/>
<evidence type="ECO:0000256" key="1">
    <source>
        <dbReference type="ARBA" id="ARBA00012528"/>
    </source>
</evidence>
<gene>
    <name evidence="5" type="ORF">GRI97_06535</name>
</gene>
<dbReference type="Proteomes" id="UP000469430">
    <property type="component" value="Unassembled WGS sequence"/>
</dbReference>
<dbReference type="PROSITE" id="PS50887">
    <property type="entry name" value="GGDEF"/>
    <property type="match status" value="1"/>
</dbReference>
<evidence type="ECO:0000256" key="2">
    <source>
        <dbReference type="ARBA" id="ARBA00034247"/>
    </source>
</evidence>
<organism evidence="5 6">
    <name type="scientific">Croceibacterium xixiisoli</name>
    <dbReference type="NCBI Taxonomy" id="1476466"/>
    <lineage>
        <taxon>Bacteria</taxon>
        <taxon>Pseudomonadati</taxon>
        <taxon>Pseudomonadota</taxon>
        <taxon>Alphaproteobacteria</taxon>
        <taxon>Sphingomonadales</taxon>
        <taxon>Erythrobacteraceae</taxon>
        <taxon>Croceibacterium</taxon>
    </lineage>
</organism>
<dbReference type="NCBIfam" id="TIGR00229">
    <property type="entry name" value="sensory_box"/>
    <property type="match status" value="1"/>
</dbReference>
<dbReference type="InterPro" id="IPR001610">
    <property type="entry name" value="PAC"/>
</dbReference>
<dbReference type="EC" id="2.7.7.65" evidence="1"/>
<dbReference type="Gene3D" id="3.30.450.20">
    <property type="entry name" value="PAS domain"/>
    <property type="match status" value="1"/>
</dbReference>
<dbReference type="InterPro" id="IPR043128">
    <property type="entry name" value="Rev_trsase/Diguanyl_cyclase"/>
</dbReference>
<dbReference type="SUPFAM" id="SSF55785">
    <property type="entry name" value="PYP-like sensor domain (PAS domain)"/>
    <property type="match status" value="1"/>
</dbReference>
<dbReference type="NCBIfam" id="TIGR00254">
    <property type="entry name" value="GGDEF"/>
    <property type="match status" value="1"/>
</dbReference>
<evidence type="ECO:0000259" key="4">
    <source>
        <dbReference type="PROSITE" id="PS50887"/>
    </source>
</evidence>
<dbReference type="Pfam" id="PF08447">
    <property type="entry name" value="PAS_3"/>
    <property type="match status" value="1"/>
</dbReference>
<dbReference type="SMART" id="SM00267">
    <property type="entry name" value="GGDEF"/>
    <property type="match status" value="1"/>
</dbReference>
<feature type="domain" description="GGDEF" evidence="4">
    <location>
        <begin position="197"/>
        <end position="332"/>
    </location>
</feature>
<dbReference type="Gene3D" id="3.30.70.270">
    <property type="match status" value="1"/>
</dbReference>
<dbReference type="GO" id="GO:1902201">
    <property type="term" value="P:negative regulation of bacterial-type flagellum-dependent cell motility"/>
    <property type="evidence" value="ECO:0007669"/>
    <property type="project" value="TreeGrafter"/>
</dbReference>
<dbReference type="InterPro" id="IPR013655">
    <property type="entry name" value="PAS_fold_3"/>
</dbReference>
<dbReference type="EMBL" id="WTYJ01000001">
    <property type="protein sequence ID" value="MXO98644.1"/>
    <property type="molecule type" value="Genomic_DNA"/>
</dbReference>
<evidence type="ECO:0000313" key="5">
    <source>
        <dbReference type="EMBL" id="MXO98644.1"/>
    </source>
</evidence>
<dbReference type="InterPro" id="IPR029787">
    <property type="entry name" value="Nucleotide_cyclase"/>
</dbReference>
<sequence length="344" mass="37984">MMHQRMIEPVSGNGDAGLELAMQVGRLGRWELDIGSGQLSCDSRWYAIMGRNPDSPITTIEQFRPFIHPDDVARVTEVTETITRLDAHNQDYGVEFRILRPDGETRWVRSLASLSQEGDGMPRHATGFIMDITETVRLREDLQQTCRALVTANARLAMQKSRLERLSLTDGLTGIANRRCFDMELGRAIARMRATGAIFTVALIDIDHFKRFNDGYGHVAGDIALKAVAGALKTAARRKHDLAARYGGEEFALLLPGCDCPAAVFAAISQSIKALDIRHEHSPVAPVLTVSIGGVTVHAPVESGRSKLLRRCDEALYSAKHAGRDRFVMRELGTPQRQDRNTAA</sequence>
<name>A0A6I4TRZ9_9SPHN</name>
<dbReference type="InterPro" id="IPR035965">
    <property type="entry name" value="PAS-like_dom_sf"/>
</dbReference>
<dbReference type="PANTHER" id="PTHR45138:SF9">
    <property type="entry name" value="DIGUANYLATE CYCLASE DGCM-RELATED"/>
    <property type="match status" value="1"/>
</dbReference>
<dbReference type="Pfam" id="PF00990">
    <property type="entry name" value="GGDEF"/>
    <property type="match status" value="1"/>
</dbReference>
<comment type="caution">
    <text evidence="5">The sequence shown here is derived from an EMBL/GenBank/DDBJ whole genome shotgun (WGS) entry which is preliminary data.</text>
</comment>
<proteinExistence type="predicted"/>
<protein>
    <recommendedName>
        <fullName evidence="1">diguanylate cyclase</fullName>
        <ecNumber evidence="1">2.7.7.65</ecNumber>
    </recommendedName>
</protein>
<dbReference type="PROSITE" id="PS50113">
    <property type="entry name" value="PAC"/>
    <property type="match status" value="1"/>
</dbReference>
<dbReference type="InterPro" id="IPR000014">
    <property type="entry name" value="PAS"/>
</dbReference>
<feature type="domain" description="PAC" evidence="3">
    <location>
        <begin position="92"/>
        <end position="144"/>
    </location>
</feature>